<evidence type="ECO:0000256" key="2">
    <source>
        <dbReference type="ARBA" id="ARBA00022475"/>
    </source>
</evidence>
<comment type="subcellular location">
    <subcellularLocation>
        <location evidence="1 6">Cell membrane</location>
        <topology evidence="1 6">Multi-pass membrane protein</topology>
    </subcellularLocation>
</comment>
<keyword evidence="4 6" id="KW-1133">Transmembrane helix</keyword>
<dbReference type="RefSeq" id="WP_204653377.1">
    <property type="nucleotide sequence ID" value="NZ_JAFBFD010000009.1"/>
</dbReference>
<gene>
    <name evidence="8" type="ORF">ACFO5I_04660</name>
</gene>
<feature type="transmembrane region" description="Helical" evidence="6">
    <location>
        <begin position="21"/>
        <end position="38"/>
    </location>
</feature>
<keyword evidence="5 6" id="KW-0472">Membrane</keyword>
<accession>A0ABV9MWL0</accession>
<keyword evidence="3 6" id="KW-0812">Transmembrane</keyword>
<dbReference type="InterPro" id="IPR052536">
    <property type="entry name" value="ABC-4_Integral_Memb_Prot"/>
</dbReference>
<feature type="transmembrane region" description="Helical" evidence="6">
    <location>
        <begin position="288"/>
        <end position="312"/>
    </location>
</feature>
<dbReference type="PANTHER" id="PTHR46795:SF3">
    <property type="entry name" value="ABC TRANSPORTER PERMEASE"/>
    <property type="match status" value="1"/>
</dbReference>
<reference evidence="9" key="1">
    <citation type="journal article" date="2019" name="Int. J. Syst. Evol. Microbiol.">
        <title>The Global Catalogue of Microorganisms (GCM) 10K type strain sequencing project: providing services to taxonomists for standard genome sequencing and annotation.</title>
        <authorList>
            <consortium name="The Broad Institute Genomics Platform"/>
            <consortium name="The Broad Institute Genome Sequencing Center for Infectious Disease"/>
            <person name="Wu L."/>
            <person name="Ma J."/>
        </authorList>
    </citation>
    <scope>NUCLEOTIDE SEQUENCE [LARGE SCALE GENOMIC DNA]</scope>
    <source>
        <strain evidence="9">CGMCC 1.19032</strain>
    </source>
</reference>
<feature type="domain" description="ABC3 transporter permease C-terminal" evidence="7">
    <location>
        <begin position="68"/>
        <end position="182"/>
    </location>
</feature>
<feature type="transmembrane region" description="Helical" evidence="6">
    <location>
        <begin position="152"/>
        <end position="179"/>
    </location>
</feature>
<keyword evidence="9" id="KW-1185">Reference proteome</keyword>
<feature type="transmembrane region" description="Helical" evidence="6">
    <location>
        <begin position="620"/>
        <end position="641"/>
    </location>
</feature>
<evidence type="ECO:0000256" key="4">
    <source>
        <dbReference type="ARBA" id="ARBA00022989"/>
    </source>
</evidence>
<protein>
    <submittedName>
        <fullName evidence="8">FtsX-like permease family protein</fullName>
    </submittedName>
</protein>
<keyword evidence="6" id="KW-0813">Transport</keyword>
<sequence>MRFSKLIINNVIRSHRTYLGYFLSSTFSVFVFFIFSILNFHPQLKSGLGGSNHLIAEFAQMAMVVSQLLIVFLSFIFLWYSFGVFAKSRQTDLSIYVMLGIRPRDLKRLLFGENMVIGAAAITSGTLFGLVFMKIILIFIKSLLNITSGLDFYFPTMGILTTVVIYFLLFLLVSFLLIIKIETANLTQLGKSGDMPDPLPKVRFIYVLLAFLLIGSGYGALVYFVFSLRGFFTLFFVVFATVIGTFLFFHQVSVFYYLRKRQSTRFWKKETFLLTTEGIHRAKENANLFALITCTAAVALVGVSVTATLGSYEATTRNNLPAAFVFSRPSSIHKNTATTTENLGQEILTKIKIAGHSASLEEFDTYAFSFRIPTVSSNFYGSIMRVSDYNRIAKRFKLETLPITENDLFVPAFDVESIVENPTEQVIEVPKNEDDYSDPYELNLIDAPFSFRLINYEKTWLASDAFVDRFLNDAQPTDIYGRSYQVIDFPGWENFPDLNNQIIDELNYKVHLFEENMENLHQASEAGKITNEEYAEQWDIAYQDFFEFTSLYNNWKMKRQANGFILMIGLLLGGVFFLFTASILYFRLFGDLDKQGRYHQTLYQIGLTPKMRRKIIIRQLFTMYFLPLLLATLHSAVAFWGLVQLSGISLWHYYWFIIAIYFVLQLILFTLSCWRYLIHLNVRAENPQSF</sequence>
<dbReference type="Proteomes" id="UP001595969">
    <property type="component" value="Unassembled WGS sequence"/>
</dbReference>
<feature type="transmembrane region" description="Helical" evidence="6">
    <location>
        <begin position="232"/>
        <end position="258"/>
    </location>
</feature>
<evidence type="ECO:0000256" key="3">
    <source>
        <dbReference type="ARBA" id="ARBA00022692"/>
    </source>
</evidence>
<proteinExistence type="inferred from homology"/>
<evidence type="ECO:0000313" key="9">
    <source>
        <dbReference type="Proteomes" id="UP001595969"/>
    </source>
</evidence>
<feature type="transmembrane region" description="Helical" evidence="6">
    <location>
        <begin position="116"/>
        <end position="140"/>
    </location>
</feature>
<dbReference type="InterPro" id="IPR003838">
    <property type="entry name" value="ABC3_permease_C"/>
</dbReference>
<evidence type="ECO:0000256" key="6">
    <source>
        <dbReference type="PIRNR" id="PIRNR018968"/>
    </source>
</evidence>
<dbReference type="PIRSF" id="PIRSF018968">
    <property type="entry name" value="ABC_permease_BceB"/>
    <property type="match status" value="1"/>
</dbReference>
<evidence type="ECO:0000259" key="7">
    <source>
        <dbReference type="Pfam" id="PF02687"/>
    </source>
</evidence>
<evidence type="ECO:0000256" key="5">
    <source>
        <dbReference type="ARBA" id="ARBA00023136"/>
    </source>
</evidence>
<evidence type="ECO:0000256" key="1">
    <source>
        <dbReference type="ARBA" id="ARBA00004651"/>
    </source>
</evidence>
<name>A0ABV9MWL0_9ENTE</name>
<feature type="transmembrane region" description="Helical" evidence="6">
    <location>
        <begin position="204"/>
        <end position="226"/>
    </location>
</feature>
<dbReference type="InterPro" id="IPR027022">
    <property type="entry name" value="ABC_permease_BceB-typ"/>
</dbReference>
<evidence type="ECO:0000313" key="8">
    <source>
        <dbReference type="EMBL" id="MFC4719018.1"/>
    </source>
</evidence>
<feature type="transmembrane region" description="Helical" evidence="6">
    <location>
        <begin position="564"/>
        <end position="588"/>
    </location>
</feature>
<feature type="transmembrane region" description="Helical" evidence="6">
    <location>
        <begin position="58"/>
        <end position="80"/>
    </location>
</feature>
<comment type="similarity">
    <text evidence="6">Belongs to the ABC-4 integral membrane protein family.</text>
</comment>
<dbReference type="EMBL" id="JBHSGS010000026">
    <property type="protein sequence ID" value="MFC4719018.1"/>
    <property type="molecule type" value="Genomic_DNA"/>
</dbReference>
<keyword evidence="2 6" id="KW-1003">Cell membrane</keyword>
<dbReference type="PANTHER" id="PTHR46795">
    <property type="entry name" value="ABC TRANSPORTER PERMEASE-RELATED-RELATED"/>
    <property type="match status" value="1"/>
</dbReference>
<dbReference type="Pfam" id="PF02687">
    <property type="entry name" value="FtsX"/>
    <property type="match status" value="1"/>
</dbReference>
<feature type="transmembrane region" description="Helical" evidence="6">
    <location>
        <begin position="653"/>
        <end position="674"/>
    </location>
</feature>
<organism evidence="8 9">
    <name type="scientific">Enterococcus lemanii</name>
    <dbReference type="NCBI Taxonomy" id="1159752"/>
    <lineage>
        <taxon>Bacteria</taxon>
        <taxon>Bacillati</taxon>
        <taxon>Bacillota</taxon>
        <taxon>Bacilli</taxon>
        <taxon>Lactobacillales</taxon>
        <taxon>Enterococcaceae</taxon>
        <taxon>Enterococcus</taxon>
    </lineage>
</organism>
<comment type="caution">
    <text evidence="8">The sequence shown here is derived from an EMBL/GenBank/DDBJ whole genome shotgun (WGS) entry which is preliminary data.</text>
</comment>